<dbReference type="AlphaFoldDB" id="A0A7R8YRH3"/>
<evidence type="ECO:0000256" key="4">
    <source>
        <dbReference type="ARBA" id="ARBA00010617"/>
    </source>
</evidence>
<accession>A0A7R8YRH3</accession>
<keyword evidence="10" id="KW-0408">Iron</keyword>
<organism evidence="14 15">
    <name type="scientific">Hermetia illucens</name>
    <name type="common">Black soldier fly</name>
    <dbReference type="NCBI Taxonomy" id="343691"/>
    <lineage>
        <taxon>Eukaryota</taxon>
        <taxon>Metazoa</taxon>
        <taxon>Ecdysozoa</taxon>
        <taxon>Arthropoda</taxon>
        <taxon>Hexapoda</taxon>
        <taxon>Insecta</taxon>
        <taxon>Pterygota</taxon>
        <taxon>Neoptera</taxon>
        <taxon>Endopterygota</taxon>
        <taxon>Diptera</taxon>
        <taxon>Brachycera</taxon>
        <taxon>Stratiomyomorpha</taxon>
        <taxon>Stratiomyidae</taxon>
        <taxon>Hermetiinae</taxon>
        <taxon>Hermetia</taxon>
    </lineage>
</organism>
<dbReference type="PROSITE" id="PS00086">
    <property type="entry name" value="CYTOCHROME_P450"/>
    <property type="match status" value="1"/>
</dbReference>
<dbReference type="InterPro" id="IPR036396">
    <property type="entry name" value="Cyt_P450_sf"/>
</dbReference>
<dbReference type="PANTHER" id="PTHR24292:SF103">
    <property type="entry name" value="CYTOCHROME P450 6BS1"/>
    <property type="match status" value="1"/>
</dbReference>
<dbReference type="GO" id="GO:0005789">
    <property type="term" value="C:endoplasmic reticulum membrane"/>
    <property type="evidence" value="ECO:0007669"/>
    <property type="project" value="UniProtKB-SubCell"/>
</dbReference>
<evidence type="ECO:0000256" key="2">
    <source>
        <dbReference type="ARBA" id="ARBA00004174"/>
    </source>
</evidence>
<keyword evidence="12 13" id="KW-0472">Membrane</keyword>
<dbReference type="PANTHER" id="PTHR24292">
    <property type="entry name" value="CYTOCHROME P450"/>
    <property type="match status" value="1"/>
</dbReference>
<dbReference type="Proteomes" id="UP000594454">
    <property type="component" value="Chromosome 1"/>
</dbReference>
<keyword evidence="6" id="KW-0479">Metal-binding</keyword>
<dbReference type="FunCoup" id="A0A7R8YRH3">
    <property type="interactions" value="155"/>
</dbReference>
<evidence type="ECO:0000256" key="7">
    <source>
        <dbReference type="ARBA" id="ARBA00022824"/>
    </source>
</evidence>
<evidence type="ECO:0000256" key="5">
    <source>
        <dbReference type="ARBA" id="ARBA00022617"/>
    </source>
</evidence>
<keyword evidence="13" id="KW-1133">Transmembrane helix</keyword>
<keyword evidence="9" id="KW-0560">Oxidoreductase</keyword>
<evidence type="ECO:0000256" key="3">
    <source>
        <dbReference type="ARBA" id="ARBA00004406"/>
    </source>
</evidence>
<dbReference type="Pfam" id="PF00067">
    <property type="entry name" value="p450"/>
    <property type="match status" value="2"/>
</dbReference>
<proteinExistence type="inferred from homology"/>
<dbReference type="InterPro" id="IPR050476">
    <property type="entry name" value="Insect_CytP450_Detox"/>
</dbReference>
<name>A0A7R8YRH3_HERIL</name>
<keyword evidence="8" id="KW-0492">Microsome</keyword>
<dbReference type="InterPro" id="IPR001128">
    <property type="entry name" value="Cyt_P450"/>
</dbReference>
<comment type="similarity">
    <text evidence="4">Belongs to the cytochrome P450 family.</text>
</comment>
<evidence type="ECO:0000256" key="10">
    <source>
        <dbReference type="ARBA" id="ARBA00023004"/>
    </source>
</evidence>
<dbReference type="PRINTS" id="PR00463">
    <property type="entry name" value="EP450I"/>
</dbReference>
<evidence type="ECO:0000313" key="14">
    <source>
        <dbReference type="EMBL" id="CAD7079484.1"/>
    </source>
</evidence>
<feature type="transmembrane region" description="Helical" evidence="13">
    <location>
        <begin position="6"/>
        <end position="22"/>
    </location>
</feature>
<dbReference type="FunFam" id="1.10.630.10:FF:000042">
    <property type="entry name" value="Cytochrome P450"/>
    <property type="match status" value="2"/>
</dbReference>
<dbReference type="InterPro" id="IPR002401">
    <property type="entry name" value="Cyt_P450_E_grp-I"/>
</dbReference>
<keyword evidence="5" id="KW-0349">Heme</keyword>
<keyword evidence="7" id="KW-0256">Endoplasmic reticulum</keyword>
<dbReference type="Gene3D" id="1.10.630.10">
    <property type="entry name" value="Cytochrome P450"/>
    <property type="match status" value="2"/>
</dbReference>
<dbReference type="GO" id="GO:0005506">
    <property type="term" value="F:iron ion binding"/>
    <property type="evidence" value="ECO:0007669"/>
    <property type="project" value="InterPro"/>
</dbReference>
<evidence type="ECO:0008006" key="16">
    <source>
        <dbReference type="Google" id="ProtNLM"/>
    </source>
</evidence>
<dbReference type="GO" id="GO:0016705">
    <property type="term" value="F:oxidoreductase activity, acting on paired donors, with incorporation or reduction of molecular oxygen"/>
    <property type="evidence" value="ECO:0007669"/>
    <property type="project" value="InterPro"/>
</dbReference>
<comment type="subcellular location">
    <subcellularLocation>
        <location evidence="3">Endoplasmic reticulum membrane</location>
        <topology evidence="3">Peripheral membrane protein</topology>
    </subcellularLocation>
    <subcellularLocation>
        <location evidence="2">Microsome membrane</location>
        <topology evidence="2">Peripheral membrane protein</topology>
    </subcellularLocation>
</comment>
<keyword evidence="15" id="KW-1185">Reference proteome</keyword>
<keyword evidence="11" id="KW-0503">Monooxygenase</keyword>
<dbReference type="EMBL" id="LR899009">
    <property type="protein sequence ID" value="CAD7079484.1"/>
    <property type="molecule type" value="Genomic_DNA"/>
</dbReference>
<evidence type="ECO:0000256" key="8">
    <source>
        <dbReference type="ARBA" id="ARBA00022848"/>
    </source>
</evidence>
<dbReference type="GO" id="GO:0004497">
    <property type="term" value="F:monooxygenase activity"/>
    <property type="evidence" value="ECO:0007669"/>
    <property type="project" value="UniProtKB-KW"/>
</dbReference>
<evidence type="ECO:0000313" key="15">
    <source>
        <dbReference type="Proteomes" id="UP000594454"/>
    </source>
</evidence>
<dbReference type="InParanoid" id="A0A7R8YRH3"/>
<evidence type="ECO:0000256" key="11">
    <source>
        <dbReference type="ARBA" id="ARBA00023033"/>
    </source>
</evidence>
<dbReference type="OrthoDB" id="2789670at2759"/>
<evidence type="ECO:0000256" key="1">
    <source>
        <dbReference type="ARBA" id="ARBA00001971"/>
    </source>
</evidence>
<evidence type="ECO:0000256" key="12">
    <source>
        <dbReference type="ARBA" id="ARBA00023136"/>
    </source>
</evidence>
<protein>
    <recommendedName>
        <fullName evidence="16">Cytochrome P450</fullName>
    </recommendedName>
</protein>
<dbReference type="InterPro" id="IPR017972">
    <property type="entry name" value="Cyt_P450_CS"/>
</dbReference>
<dbReference type="SUPFAM" id="SSF48264">
    <property type="entry name" value="Cytochrome P450"/>
    <property type="match status" value="2"/>
</dbReference>
<gene>
    <name evidence="14" type="ORF">HERILL_LOCUS2697</name>
</gene>
<keyword evidence="13" id="KW-0812">Transmembrane</keyword>
<evidence type="ECO:0000256" key="6">
    <source>
        <dbReference type="ARBA" id="ARBA00022723"/>
    </source>
</evidence>
<evidence type="ECO:0000256" key="13">
    <source>
        <dbReference type="SAM" id="Phobius"/>
    </source>
</evidence>
<comment type="cofactor">
    <cofactor evidence="1">
        <name>heme</name>
        <dbReference type="ChEBI" id="CHEBI:30413"/>
    </cofactor>
</comment>
<dbReference type="CDD" id="cd11056">
    <property type="entry name" value="CYP6-like"/>
    <property type="match status" value="2"/>
</dbReference>
<evidence type="ECO:0000256" key="9">
    <source>
        <dbReference type="ARBA" id="ARBA00023002"/>
    </source>
</evidence>
<dbReference type="GO" id="GO:0020037">
    <property type="term" value="F:heme binding"/>
    <property type="evidence" value="ECO:0007669"/>
    <property type="project" value="InterPro"/>
</dbReference>
<sequence>MDCLSIVLWSLISFVSLIYIYFKKKYSHWKNRGVNYVEPTFPLGNLSFGKTHFKDFSTKIYKQKNEDPFVGAYILAKPIAIATSLDFIQNVLVKDFSNFHERGGYSNEVDDPLSANMLTLDGERWKFLRTKLSPTFTSGKMKLMFSTVVEVANRFSDTLADIVKPEAEVELRDLLARFTTDVIGSCAFGVECNSLKDPNAVFRYYGSKVFEDSAIGPLTHLLAVQYPKLARKLHIRLSRKDVSDFFLKTVRETIDYREKNNVKRNDFMNYLIQLKNGESIDGKDSTERKKLTIEEVTAQAFLFFGAGFETSSTTMTYCLYELALNPDIQERARQEINDVLEKHEDKFTYEALQEMTYVEQIISEALRKYPPIVLLQRKAAQDYQIPNTKIILEKGQEVIIPVYCVHHDPEIYPNPEMFDPSRFAPEQKYSYWKDRGVNYVEPTFPLGNISLRKEHFRDFLINIYKHKNEDPFVGAYVLAKPVVLPTSLDFIQSILVKDFSIFHERGTYWNEEDDPLSAHMFSVEGEKWKSLRTKLSPTFTSGKMKFMFPAVIEVAHRFNATLADIVKPGTELEIRDFLARFTTDVIGSCAFGIECNSLKDPNSAFRYYGKKIFEDPPLGPALLLLAIQYPDLARKLHVRQMRKEVSDFFLNTVRETIDYREKNNVKRNDFMNFLIQLKNGESIDDESASQTSKLTLEEVAAQAFLFFAAGFETSSTTMTYSLYELALNPDIQDKARQEIKDVLTKHEGQLTYEAVQEMTYIDQIISEALRKYPPVVFLTRRATRDYRIPNTKIIIEKGQDIIIPAYCIHHDPEIYSNPEVFDPNRFTPEEIKSRHPVSFLGFGDGPRNCVGLRFGRMQARIGLVTLLSNYRFKPSPKTAVPLTFDVDIGILTPKGGMYLGVEKI</sequence>
<reference evidence="14 15" key="1">
    <citation type="submission" date="2020-11" db="EMBL/GenBank/DDBJ databases">
        <authorList>
            <person name="Wallbank WR R."/>
            <person name="Pardo Diaz C."/>
            <person name="Kozak K."/>
            <person name="Martin S."/>
            <person name="Jiggins C."/>
            <person name="Moest M."/>
            <person name="Warren A I."/>
            <person name="Generalovic N T."/>
            <person name="Byers J.R.P. K."/>
            <person name="Montejo-Kovacevich G."/>
            <person name="Yen C E."/>
        </authorList>
    </citation>
    <scope>NUCLEOTIDE SEQUENCE [LARGE SCALE GENOMIC DNA]</scope>
</reference>
<dbReference type="PRINTS" id="PR00385">
    <property type="entry name" value="P450"/>
</dbReference>